<dbReference type="GO" id="GO:0003677">
    <property type="term" value="F:DNA binding"/>
    <property type="evidence" value="ECO:0007669"/>
    <property type="project" value="UniProtKB-KW"/>
</dbReference>
<dbReference type="Pfam" id="PF00196">
    <property type="entry name" value="GerE"/>
    <property type="match status" value="1"/>
</dbReference>
<dbReference type="InterPro" id="IPR027417">
    <property type="entry name" value="P-loop_NTPase"/>
</dbReference>
<dbReference type="RefSeq" id="WP_201843898.1">
    <property type="nucleotide sequence ID" value="NZ_JAERRK010000031.1"/>
</dbReference>
<dbReference type="PROSITE" id="PS00622">
    <property type="entry name" value="HTH_LUXR_1"/>
    <property type="match status" value="1"/>
</dbReference>
<gene>
    <name evidence="5" type="ORF">JK359_36350</name>
</gene>
<evidence type="ECO:0000313" key="6">
    <source>
        <dbReference type="Proteomes" id="UP000661858"/>
    </source>
</evidence>
<feature type="domain" description="HTH luxR-type" evidence="4">
    <location>
        <begin position="526"/>
        <end position="553"/>
    </location>
</feature>
<comment type="caution">
    <text evidence="5">The sequence shown here is derived from an EMBL/GenBank/DDBJ whole genome shotgun (WGS) entry which is preliminary data.</text>
</comment>
<organism evidence="5 6">
    <name type="scientific">Streptomyces actinomycinicus</name>
    <dbReference type="NCBI Taxonomy" id="1695166"/>
    <lineage>
        <taxon>Bacteria</taxon>
        <taxon>Bacillati</taxon>
        <taxon>Actinomycetota</taxon>
        <taxon>Actinomycetes</taxon>
        <taxon>Kitasatosporales</taxon>
        <taxon>Streptomycetaceae</taxon>
        <taxon>Streptomyces</taxon>
    </lineage>
</organism>
<dbReference type="InterPro" id="IPR036388">
    <property type="entry name" value="WH-like_DNA-bd_sf"/>
</dbReference>
<evidence type="ECO:0000256" key="3">
    <source>
        <dbReference type="ARBA" id="ARBA00023163"/>
    </source>
</evidence>
<evidence type="ECO:0000259" key="4">
    <source>
        <dbReference type="PROSITE" id="PS00622"/>
    </source>
</evidence>
<dbReference type="SUPFAM" id="SSF52540">
    <property type="entry name" value="P-loop containing nucleoside triphosphate hydrolases"/>
    <property type="match status" value="1"/>
</dbReference>
<keyword evidence="2" id="KW-0238">DNA-binding</keyword>
<evidence type="ECO:0000313" key="5">
    <source>
        <dbReference type="EMBL" id="MBL1087361.1"/>
    </source>
</evidence>
<keyword evidence="1" id="KW-0805">Transcription regulation</keyword>
<reference evidence="5" key="1">
    <citation type="submission" date="2021-01" db="EMBL/GenBank/DDBJ databases">
        <title>WGS of actinomycetes isolated from Thailand.</title>
        <authorList>
            <person name="Thawai C."/>
        </authorList>
    </citation>
    <scope>NUCLEOTIDE SEQUENCE</scope>
    <source>
        <strain evidence="5">RCU-197</strain>
    </source>
</reference>
<dbReference type="Proteomes" id="UP000661858">
    <property type="component" value="Unassembled WGS sequence"/>
</dbReference>
<dbReference type="CDD" id="cd06170">
    <property type="entry name" value="LuxR_C_like"/>
    <property type="match status" value="1"/>
</dbReference>
<name>A0A937ESH3_9ACTN</name>
<proteinExistence type="predicted"/>
<evidence type="ECO:0000256" key="2">
    <source>
        <dbReference type="ARBA" id="ARBA00023125"/>
    </source>
</evidence>
<sequence length="574" mass="60871">MSTYGQDAKALEMPWPFTGRAGELELVRGAQAAGRPGIVVTGPAGRGKTRLITEAVRGTDHVRVTGTPEARDLPLAAFAHLLPDTVSLHRAVRMLSGVRLLVVDDAQLLDETSAALVHQLAVHGHTRLMVAAADGVPAPGAVSRLWTGELLPRLALDPLTREDTARMLAGAGLEPLTVRRLHQACRGDLRLLRDLVTALAGSGRLTAVPGTGELAWRGPLPLTPAVRERLAPVLERSGPGERAVLERLAFAEPLPVPLDELHLDVLEGLEADGLVHVDEQGTVTLAHPLHGPALRATAGRLRARRLGRAADAHGPALAAEQHGLLRRMEQFDVRPVPTPVGEWLVAQGGPLPAGYAEVRARFARLRGELREAAAWAREGLRATPADPGCRRELRLADGGSGEAAEPDGVHGVYGAVRAGAPERAVGRLPAGSVLARHADALARGDAAALDRAAEALAERGFLLYAAEAHAQAVRVHRDPRAARLSRTRAVALARRCQGARTPALTGLFLGELTARQRQIVALAAQGLSNREIAEKLTLSVRTVGNHLYSAYTRLGNGDRGALPWLVDVPETEPA</sequence>
<dbReference type="SMART" id="SM00421">
    <property type="entry name" value="HTH_LUXR"/>
    <property type="match status" value="1"/>
</dbReference>
<dbReference type="AlphaFoldDB" id="A0A937ESH3"/>
<keyword evidence="6" id="KW-1185">Reference proteome</keyword>
<dbReference type="PANTHER" id="PTHR44688">
    <property type="entry name" value="DNA-BINDING TRANSCRIPTIONAL ACTIVATOR DEVR_DOSR"/>
    <property type="match status" value="1"/>
</dbReference>
<dbReference type="Gene3D" id="1.10.10.10">
    <property type="entry name" value="Winged helix-like DNA-binding domain superfamily/Winged helix DNA-binding domain"/>
    <property type="match status" value="1"/>
</dbReference>
<evidence type="ECO:0000256" key="1">
    <source>
        <dbReference type="ARBA" id="ARBA00023015"/>
    </source>
</evidence>
<dbReference type="PANTHER" id="PTHR44688:SF16">
    <property type="entry name" value="DNA-BINDING TRANSCRIPTIONAL ACTIVATOR DEVR_DOSR"/>
    <property type="match status" value="1"/>
</dbReference>
<dbReference type="InterPro" id="IPR000792">
    <property type="entry name" value="Tscrpt_reg_LuxR_C"/>
</dbReference>
<dbReference type="InterPro" id="IPR016032">
    <property type="entry name" value="Sig_transdc_resp-reg_C-effctor"/>
</dbReference>
<keyword evidence="3" id="KW-0804">Transcription</keyword>
<dbReference type="GO" id="GO:0006355">
    <property type="term" value="P:regulation of DNA-templated transcription"/>
    <property type="evidence" value="ECO:0007669"/>
    <property type="project" value="InterPro"/>
</dbReference>
<accession>A0A937ESH3</accession>
<dbReference type="SUPFAM" id="SSF46894">
    <property type="entry name" value="C-terminal effector domain of the bipartite response regulators"/>
    <property type="match status" value="1"/>
</dbReference>
<dbReference type="PRINTS" id="PR00038">
    <property type="entry name" value="HTHLUXR"/>
</dbReference>
<protein>
    <recommendedName>
        <fullName evidence="4">HTH luxR-type domain-containing protein</fullName>
    </recommendedName>
</protein>
<dbReference type="EMBL" id="JAERRK010000031">
    <property type="protein sequence ID" value="MBL1087361.1"/>
    <property type="molecule type" value="Genomic_DNA"/>
</dbReference>